<evidence type="ECO:0000256" key="1">
    <source>
        <dbReference type="SAM" id="Phobius"/>
    </source>
</evidence>
<feature type="transmembrane region" description="Helical" evidence="1">
    <location>
        <begin position="80"/>
        <end position="101"/>
    </location>
</feature>
<dbReference type="Proteomes" id="UP000267900">
    <property type="component" value="Chromosome"/>
</dbReference>
<accession>A0A3S9PK40</accession>
<sequence length="108" mass="10965">MLHPKVPINPTPTRTLVPLDDSSVELDVRPTAPVVCQHHAPAPPPMVRGGVHLTAGATVAAIGAGTAAVLVIGAVLVGMFLAISITAGSLAIVALVARSLLNTPRDRD</sequence>
<gene>
    <name evidence="2" type="ORF">EKH77_17120</name>
</gene>
<keyword evidence="1" id="KW-0812">Transmembrane</keyword>
<evidence type="ECO:0000313" key="3">
    <source>
        <dbReference type="Proteomes" id="UP000267900"/>
    </source>
</evidence>
<keyword evidence="3" id="KW-1185">Reference proteome</keyword>
<dbReference type="RefSeq" id="WP_126915231.1">
    <property type="nucleotide sequence ID" value="NZ_CP034587.1"/>
</dbReference>
<name>A0A3S9PK40_STRLT</name>
<dbReference type="EMBL" id="CP034587">
    <property type="protein sequence ID" value="AZQ72713.1"/>
    <property type="molecule type" value="Genomic_DNA"/>
</dbReference>
<keyword evidence="1" id="KW-0472">Membrane</keyword>
<evidence type="ECO:0000313" key="2">
    <source>
        <dbReference type="EMBL" id="AZQ72713.1"/>
    </source>
</evidence>
<dbReference type="OrthoDB" id="4338385at2"/>
<organism evidence="2 3">
    <name type="scientific">Streptomyces luteoverticillatus</name>
    <name type="common">Streptoverticillium luteoverticillatus</name>
    <dbReference type="NCBI Taxonomy" id="66425"/>
    <lineage>
        <taxon>Bacteria</taxon>
        <taxon>Bacillati</taxon>
        <taxon>Actinomycetota</taxon>
        <taxon>Actinomycetes</taxon>
        <taxon>Kitasatosporales</taxon>
        <taxon>Streptomycetaceae</taxon>
        <taxon>Streptomyces</taxon>
    </lineage>
</organism>
<keyword evidence="1" id="KW-1133">Transmembrane helix</keyword>
<reference evidence="2 3" key="1">
    <citation type="submission" date="2018-12" db="EMBL/GenBank/DDBJ databases">
        <title>The whole draft genome of Streptomyce luteoverticillatus CGMCC 15060.</title>
        <authorList>
            <person name="Feng Z."/>
            <person name="Chen G."/>
            <person name="Zhang J."/>
            <person name="Zhu H."/>
            <person name="Yu X."/>
            <person name="Zhang W."/>
            <person name="Zhang X."/>
        </authorList>
    </citation>
    <scope>NUCLEOTIDE SEQUENCE [LARGE SCALE GENOMIC DNA]</scope>
    <source>
        <strain evidence="2 3">CGMCC 15060</strain>
    </source>
</reference>
<feature type="transmembrane region" description="Helical" evidence="1">
    <location>
        <begin position="53"/>
        <end position="74"/>
    </location>
</feature>
<protein>
    <submittedName>
        <fullName evidence="2">SpdD-like protein</fullName>
    </submittedName>
</protein>
<dbReference type="AlphaFoldDB" id="A0A3S9PK40"/>
<proteinExistence type="predicted"/>